<dbReference type="InterPro" id="IPR016159">
    <property type="entry name" value="Cullin_repeat-like_dom_sf"/>
</dbReference>
<dbReference type="SUPFAM" id="SSF74788">
    <property type="entry name" value="Cullin repeat-like"/>
    <property type="match status" value="1"/>
</dbReference>
<sequence>MGSYTTGANYLNRLFAYLNRYWVKCERNEGKKAVYQVDTLALAQWRQHLLQPPLASAIMRLVAAQREGAQIGDEPHDRPGAWPLNKVVDTFVSLGLDAADPNSCGRRRSASCATCTPRRARTSSGAARTCRCAPMWDALQTLLDFDADDRQRMYALLACISDVRATRAHQRRARAAAAQGGELDQQAHGDALLSVHEKAETDDQAQPQGRGGAYEAGCSLLAASFRRSPPALSNVM</sequence>
<dbReference type="Pfam" id="PF00888">
    <property type="entry name" value="Cullin"/>
    <property type="match status" value="1"/>
</dbReference>
<protein>
    <recommendedName>
        <fullName evidence="2">Cullin N-terminal domain-containing protein</fullName>
    </recommendedName>
</protein>
<evidence type="ECO:0000313" key="4">
    <source>
        <dbReference type="Proteomes" id="UP001215280"/>
    </source>
</evidence>
<evidence type="ECO:0000256" key="1">
    <source>
        <dbReference type="ARBA" id="ARBA00006019"/>
    </source>
</evidence>
<keyword evidence="4" id="KW-1185">Reference proteome</keyword>
<reference evidence="3" key="1">
    <citation type="submission" date="2023-03" db="EMBL/GenBank/DDBJ databases">
        <title>Massive genome expansion in bonnet fungi (Mycena s.s.) driven by repeated elements and novel gene families across ecological guilds.</title>
        <authorList>
            <consortium name="Lawrence Berkeley National Laboratory"/>
            <person name="Harder C.B."/>
            <person name="Miyauchi S."/>
            <person name="Viragh M."/>
            <person name="Kuo A."/>
            <person name="Thoen E."/>
            <person name="Andreopoulos B."/>
            <person name="Lu D."/>
            <person name="Skrede I."/>
            <person name="Drula E."/>
            <person name="Henrissat B."/>
            <person name="Morin E."/>
            <person name="Kohler A."/>
            <person name="Barry K."/>
            <person name="LaButti K."/>
            <person name="Morin E."/>
            <person name="Salamov A."/>
            <person name="Lipzen A."/>
            <person name="Mereny Z."/>
            <person name="Hegedus B."/>
            <person name="Baldrian P."/>
            <person name="Stursova M."/>
            <person name="Weitz H."/>
            <person name="Taylor A."/>
            <person name="Grigoriev I.V."/>
            <person name="Nagy L.G."/>
            <person name="Martin F."/>
            <person name="Kauserud H."/>
        </authorList>
    </citation>
    <scope>NUCLEOTIDE SEQUENCE</scope>
    <source>
        <strain evidence="3">CBHHK188m</strain>
    </source>
</reference>
<dbReference type="GO" id="GO:0006511">
    <property type="term" value="P:ubiquitin-dependent protein catabolic process"/>
    <property type="evidence" value="ECO:0007669"/>
    <property type="project" value="InterPro"/>
</dbReference>
<gene>
    <name evidence="3" type="ORF">DFH07DRAFT_979690</name>
</gene>
<dbReference type="Gene3D" id="1.20.1310.10">
    <property type="entry name" value="Cullin Repeats"/>
    <property type="match status" value="1"/>
</dbReference>
<evidence type="ECO:0000259" key="2">
    <source>
        <dbReference type="Pfam" id="PF00888"/>
    </source>
</evidence>
<dbReference type="AlphaFoldDB" id="A0AAD7IJH1"/>
<comment type="similarity">
    <text evidence="1">Belongs to the cullin family.</text>
</comment>
<dbReference type="Proteomes" id="UP001215280">
    <property type="component" value="Unassembled WGS sequence"/>
</dbReference>
<comment type="caution">
    <text evidence="3">The sequence shown here is derived from an EMBL/GenBank/DDBJ whole genome shotgun (WGS) entry which is preliminary data.</text>
</comment>
<proteinExistence type="inferred from homology"/>
<dbReference type="EMBL" id="JARJLG010000113">
    <property type="protein sequence ID" value="KAJ7743239.1"/>
    <property type="molecule type" value="Genomic_DNA"/>
</dbReference>
<dbReference type="InterPro" id="IPR001373">
    <property type="entry name" value="Cullin_N"/>
</dbReference>
<dbReference type="GO" id="GO:0031625">
    <property type="term" value="F:ubiquitin protein ligase binding"/>
    <property type="evidence" value="ECO:0007669"/>
    <property type="project" value="InterPro"/>
</dbReference>
<name>A0AAD7IJH1_9AGAR</name>
<accession>A0AAD7IJH1</accession>
<organism evidence="3 4">
    <name type="scientific">Mycena maculata</name>
    <dbReference type="NCBI Taxonomy" id="230809"/>
    <lineage>
        <taxon>Eukaryota</taxon>
        <taxon>Fungi</taxon>
        <taxon>Dikarya</taxon>
        <taxon>Basidiomycota</taxon>
        <taxon>Agaricomycotina</taxon>
        <taxon>Agaricomycetes</taxon>
        <taxon>Agaricomycetidae</taxon>
        <taxon>Agaricales</taxon>
        <taxon>Marasmiineae</taxon>
        <taxon>Mycenaceae</taxon>
        <taxon>Mycena</taxon>
    </lineage>
</organism>
<evidence type="ECO:0000313" key="3">
    <source>
        <dbReference type="EMBL" id="KAJ7743239.1"/>
    </source>
</evidence>
<feature type="domain" description="Cullin N-terminal" evidence="2">
    <location>
        <begin position="3"/>
        <end position="98"/>
    </location>
</feature>